<name>A0A1H3CQ19_9PSEU</name>
<evidence type="ECO:0000256" key="2">
    <source>
        <dbReference type="ARBA" id="ARBA00022692"/>
    </source>
</evidence>
<evidence type="ECO:0000313" key="7">
    <source>
        <dbReference type="Proteomes" id="UP000199515"/>
    </source>
</evidence>
<feature type="transmembrane region" description="Helical" evidence="5">
    <location>
        <begin position="40"/>
        <end position="60"/>
    </location>
</feature>
<dbReference type="EMBL" id="FNON01000003">
    <property type="protein sequence ID" value="SDX56216.1"/>
    <property type="molecule type" value="Genomic_DNA"/>
</dbReference>
<dbReference type="Pfam" id="PF01040">
    <property type="entry name" value="UbiA"/>
    <property type="match status" value="1"/>
</dbReference>
<sequence>MDRLKAHFETWRPYTTTYVGLVGLAGATLASPDPSGWRLLGAWAVPTLGWLAGLYGGDYFDRELDAIAKPHRPIPSGRMTARGALVAMALCVSIGAAAALALNWRTVFLVVAALVAGVSYSTFFKARGLSGNLVRGGLTAFAFLFGTMMTATYPPVGLLGIAGLFWLHDAGTNLVGALRDLDGDAEGGYQTLPVRRGVSVALACATGLYALWLLIALTLPLSPGYVVLLGIAAVLGASALVVVLRAPRPLPRKPALRAHEILVLERIVLACALLCSGAGPGFAVPLAVVAVSVTWLAQHYMRHRYEFAPTLGMVAGP</sequence>
<evidence type="ECO:0000256" key="1">
    <source>
        <dbReference type="ARBA" id="ARBA00004141"/>
    </source>
</evidence>
<accession>A0A1H3CQ19</accession>
<dbReference type="AlphaFoldDB" id="A0A1H3CQ19"/>
<gene>
    <name evidence="6" type="ORF">SAMN05421504_103110</name>
</gene>
<dbReference type="GO" id="GO:0016020">
    <property type="term" value="C:membrane"/>
    <property type="evidence" value="ECO:0007669"/>
    <property type="project" value="UniProtKB-SubCell"/>
</dbReference>
<dbReference type="InterPro" id="IPR000537">
    <property type="entry name" value="UbiA_prenyltransferase"/>
</dbReference>
<dbReference type="PANTHER" id="PTHR42723:SF1">
    <property type="entry name" value="CHLOROPHYLL SYNTHASE, CHLOROPLASTIC"/>
    <property type="match status" value="1"/>
</dbReference>
<dbReference type="OrthoDB" id="2908954at2"/>
<feature type="transmembrane region" description="Helical" evidence="5">
    <location>
        <begin position="267"/>
        <end position="297"/>
    </location>
</feature>
<dbReference type="Gene3D" id="1.20.120.1780">
    <property type="entry name" value="UbiA prenyltransferase"/>
    <property type="match status" value="1"/>
</dbReference>
<dbReference type="PANTHER" id="PTHR42723">
    <property type="entry name" value="CHLOROPHYLL SYNTHASE"/>
    <property type="match status" value="1"/>
</dbReference>
<dbReference type="SMR" id="A0A1H3CQ19"/>
<dbReference type="Proteomes" id="UP000199515">
    <property type="component" value="Unassembled WGS sequence"/>
</dbReference>
<dbReference type="CDD" id="cd13956">
    <property type="entry name" value="PT_UbiA"/>
    <property type="match status" value="1"/>
</dbReference>
<feature type="transmembrane region" description="Helical" evidence="5">
    <location>
        <begin position="107"/>
        <end position="126"/>
    </location>
</feature>
<reference evidence="6 7" key="1">
    <citation type="submission" date="2016-10" db="EMBL/GenBank/DDBJ databases">
        <authorList>
            <person name="de Groot N.N."/>
        </authorList>
    </citation>
    <scope>NUCLEOTIDE SEQUENCE [LARGE SCALE GENOMIC DNA]</scope>
    <source>
        <strain evidence="6 7">CPCC 202699</strain>
    </source>
</reference>
<protein>
    <submittedName>
        <fullName evidence="6">4-hydroxybenzoate polyprenyltransferase/geranylgeranylglycerol-phosphate geranylgeranyltransferase</fullName>
    </submittedName>
</protein>
<keyword evidence="2 5" id="KW-0812">Transmembrane</keyword>
<organism evidence="6 7">
    <name type="scientific">Amycolatopsis xylanica</name>
    <dbReference type="NCBI Taxonomy" id="589385"/>
    <lineage>
        <taxon>Bacteria</taxon>
        <taxon>Bacillati</taxon>
        <taxon>Actinomycetota</taxon>
        <taxon>Actinomycetes</taxon>
        <taxon>Pseudonocardiales</taxon>
        <taxon>Pseudonocardiaceae</taxon>
        <taxon>Amycolatopsis</taxon>
    </lineage>
</organism>
<keyword evidence="6" id="KW-0808">Transferase</keyword>
<evidence type="ECO:0000256" key="5">
    <source>
        <dbReference type="SAM" id="Phobius"/>
    </source>
</evidence>
<evidence type="ECO:0000256" key="3">
    <source>
        <dbReference type="ARBA" id="ARBA00022989"/>
    </source>
</evidence>
<proteinExistence type="predicted"/>
<keyword evidence="7" id="KW-1185">Reference proteome</keyword>
<feature type="transmembrane region" description="Helical" evidence="5">
    <location>
        <begin position="198"/>
        <end position="219"/>
    </location>
</feature>
<dbReference type="GO" id="GO:0016765">
    <property type="term" value="F:transferase activity, transferring alkyl or aryl (other than methyl) groups"/>
    <property type="evidence" value="ECO:0007669"/>
    <property type="project" value="InterPro"/>
</dbReference>
<keyword evidence="3 5" id="KW-1133">Transmembrane helix</keyword>
<dbReference type="Gene3D" id="1.10.357.140">
    <property type="entry name" value="UbiA prenyltransferase"/>
    <property type="match status" value="1"/>
</dbReference>
<evidence type="ECO:0000313" key="6">
    <source>
        <dbReference type="EMBL" id="SDX56216.1"/>
    </source>
</evidence>
<feature type="transmembrane region" description="Helical" evidence="5">
    <location>
        <begin position="81"/>
        <end position="101"/>
    </location>
</feature>
<keyword evidence="4 5" id="KW-0472">Membrane</keyword>
<dbReference type="RefSeq" id="WP_091289236.1">
    <property type="nucleotide sequence ID" value="NZ_FNON01000003.1"/>
</dbReference>
<dbReference type="InterPro" id="IPR044878">
    <property type="entry name" value="UbiA_sf"/>
</dbReference>
<comment type="subcellular location">
    <subcellularLocation>
        <location evidence="1">Membrane</location>
        <topology evidence="1">Multi-pass membrane protein</topology>
    </subcellularLocation>
</comment>
<feature type="transmembrane region" description="Helical" evidence="5">
    <location>
        <begin position="225"/>
        <end position="246"/>
    </location>
</feature>
<dbReference type="STRING" id="589385.SAMN05421504_103110"/>
<dbReference type="InterPro" id="IPR050475">
    <property type="entry name" value="Prenyltransferase_related"/>
</dbReference>
<evidence type="ECO:0000256" key="4">
    <source>
        <dbReference type="ARBA" id="ARBA00023136"/>
    </source>
</evidence>